<dbReference type="CDD" id="cd06579">
    <property type="entry name" value="TM_PBP1_transp_AraH_like"/>
    <property type="match status" value="1"/>
</dbReference>
<protein>
    <submittedName>
        <fullName evidence="7">ABC-type transporter, integral membrane subunit</fullName>
    </submittedName>
</protein>
<evidence type="ECO:0000256" key="1">
    <source>
        <dbReference type="ARBA" id="ARBA00004651"/>
    </source>
</evidence>
<keyword evidence="5 6" id="KW-0472">Membrane</keyword>
<dbReference type="AlphaFoldDB" id="A0A212KG57"/>
<reference evidence="7" key="1">
    <citation type="submission" date="2016-04" db="EMBL/GenBank/DDBJ databases">
        <authorList>
            <person name="Evans L.H."/>
            <person name="Alamgir A."/>
            <person name="Owens N."/>
            <person name="Weber N.D."/>
            <person name="Virtaneva K."/>
            <person name="Barbian K."/>
            <person name="Babar A."/>
            <person name="Rosenke K."/>
        </authorList>
    </citation>
    <scope>NUCLEOTIDE SEQUENCE</scope>
    <source>
        <strain evidence="7">86</strain>
    </source>
</reference>
<evidence type="ECO:0000256" key="5">
    <source>
        <dbReference type="ARBA" id="ARBA00023136"/>
    </source>
</evidence>
<evidence type="ECO:0000256" key="3">
    <source>
        <dbReference type="ARBA" id="ARBA00022692"/>
    </source>
</evidence>
<sequence>MAPVKTPNQNLLQQTAPNKVKVILLKLVKRQIFIPIAALLILVIFNLIADPSFFTISLSQSSSGDPVLSGYLITILDNASELVILAIGMTLVTAASGGQDISVGAAIAISGSVVLRVLCGTDSRPEMLHAPIIVAFLACCIVAMLFGAFNGALVAFFKIQPMVATLILFTAGRSIAAWINNNELPIISDAKFGYFGNFIPGIPIPTPVFIAIACMIIIALVMKFTNLGLYTQSVGINAYSSRLNGINPAFIKFITYVILGLCVAVAGFIKVSRFSTINYSVVAKDIEMDAILAVALGGNALSGGRFNITASVLGAYVIQFLTTTLYKFNVLSSALPAYKAVVVILLVVLSAPVVREKLARLTKKLMLAKTAKEAV</sequence>
<name>A0A212KG57_9FIRM</name>
<feature type="transmembrane region" description="Helical" evidence="6">
    <location>
        <begin position="131"/>
        <end position="156"/>
    </location>
</feature>
<proteinExistence type="predicted"/>
<dbReference type="GO" id="GO:0022857">
    <property type="term" value="F:transmembrane transporter activity"/>
    <property type="evidence" value="ECO:0007669"/>
    <property type="project" value="InterPro"/>
</dbReference>
<feature type="transmembrane region" description="Helical" evidence="6">
    <location>
        <begin position="162"/>
        <end position="180"/>
    </location>
</feature>
<feature type="transmembrane region" description="Helical" evidence="6">
    <location>
        <begin position="249"/>
        <end position="269"/>
    </location>
</feature>
<accession>A0A212KG57</accession>
<feature type="transmembrane region" description="Helical" evidence="6">
    <location>
        <begin position="192"/>
        <end position="222"/>
    </location>
</feature>
<dbReference type="PANTHER" id="PTHR32196">
    <property type="entry name" value="ABC TRANSPORTER PERMEASE PROTEIN YPHD-RELATED-RELATED"/>
    <property type="match status" value="1"/>
</dbReference>
<organism evidence="7">
    <name type="scientific">uncultured Eubacteriales bacterium</name>
    <dbReference type="NCBI Taxonomy" id="172733"/>
    <lineage>
        <taxon>Bacteria</taxon>
        <taxon>Bacillati</taxon>
        <taxon>Bacillota</taxon>
        <taxon>Clostridia</taxon>
        <taxon>Eubacteriales</taxon>
        <taxon>environmental samples</taxon>
    </lineage>
</organism>
<comment type="subcellular location">
    <subcellularLocation>
        <location evidence="1">Cell membrane</location>
        <topology evidence="1">Multi-pass membrane protein</topology>
    </subcellularLocation>
</comment>
<keyword evidence="4 6" id="KW-1133">Transmembrane helix</keyword>
<evidence type="ECO:0000256" key="6">
    <source>
        <dbReference type="SAM" id="Phobius"/>
    </source>
</evidence>
<dbReference type="GO" id="GO:0005886">
    <property type="term" value="C:plasma membrane"/>
    <property type="evidence" value="ECO:0007669"/>
    <property type="project" value="UniProtKB-SubCell"/>
</dbReference>
<feature type="transmembrane region" description="Helical" evidence="6">
    <location>
        <begin position="290"/>
        <end position="317"/>
    </location>
</feature>
<feature type="transmembrane region" description="Helical" evidence="6">
    <location>
        <begin position="337"/>
        <end position="354"/>
    </location>
</feature>
<evidence type="ECO:0000313" key="7">
    <source>
        <dbReference type="EMBL" id="SBW10525.1"/>
    </source>
</evidence>
<feature type="transmembrane region" description="Helical" evidence="6">
    <location>
        <begin position="32"/>
        <end position="49"/>
    </location>
</feature>
<dbReference type="EMBL" id="FLUN01000001">
    <property type="protein sequence ID" value="SBW10525.1"/>
    <property type="molecule type" value="Genomic_DNA"/>
</dbReference>
<dbReference type="PANTHER" id="PTHR32196:SF19">
    <property type="entry name" value="GALACTOFURANOSE TRANSPORTER PERMEASE PROTEIN YTFT"/>
    <property type="match status" value="1"/>
</dbReference>
<dbReference type="InterPro" id="IPR001851">
    <property type="entry name" value="ABC_transp_permease"/>
</dbReference>
<keyword evidence="2" id="KW-1003">Cell membrane</keyword>
<feature type="transmembrane region" description="Helical" evidence="6">
    <location>
        <begin position="101"/>
        <end position="119"/>
    </location>
</feature>
<keyword evidence="3 6" id="KW-0812">Transmembrane</keyword>
<evidence type="ECO:0000256" key="4">
    <source>
        <dbReference type="ARBA" id="ARBA00022989"/>
    </source>
</evidence>
<gene>
    <name evidence="7" type="ORF">KL86CLO1_12957</name>
</gene>
<dbReference type="Pfam" id="PF02653">
    <property type="entry name" value="BPD_transp_2"/>
    <property type="match status" value="1"/>
</dbReference>
<evidence type="ECO:0000256" key="2">
    <source>
        <dbReference type="ARBA" id="ARBA00022475"/>
    </source>
</evidence>